<organism evidence="3 4">
    <name type="scientific">Ceratopteris richardii</name>
    <name type="common">Triangle waterfern</name>
    <dbReference type="NCBI Taxonomy" id="49495"/>
    <lineage>
        <taxon>Eukaryota</taxon>
        <taxon>Viridiplantae</taxon>
        <taxon>Streptophyta</taxon>
        <taxon>Embryophyta</taxon>
        <taxon>Tracheophyta</taxon>
        <taxon>Polypodiopsida</taxon>
        <taxon>Polypodiidae</taxon>
        <taxon>Polypodiales</taxon>
        <taxon>Pteridineae</taxon>
        <taxon>Pteridaceae</taxon>
        <taxon>Parkerioideae</taxon>
        <taxon>Ceratopteris</taxon>
    </lineage>
</organism>
<dbReference type="GO" id="GO:0016757">
    <property type="term" value="F:glycosyltransferase activity"/>
    <property type="evidence" value="ECO:0007669"/>
    <property type="project" value="UniProtKB-KW"/>
</dbReference>
<dbReference type="Gene3D" id="1.20.970.10">
    <property type="entry name" value="Transferase, Pyrimidine Nucleoside Phosphorylase, Chain C"/>
    <property type="match status" value="1"/>
</dbReference>
<dbReference type="OrthoDB" id="2013632at2759"/>
<dbReference type="PANTHER" id="PTHR11922:SF1">
    <property type="entry name" value="ANTHRANILATE PHOSPHORIBOSYLTRANSFERASE"/>
    <property type="match status" value="1"/>
</dbReference>
<evidence type="ECO:0000313" key="4">
    <source>
        <dbReference type="Proteomes" id="UP000825935"/>
    </source>
</evidence>
<keyword evidence="1" id="KW-0328">Glycosyltransferase</keyword>
<evidence type="ECO:0008006" key="5">
    <source>
        <dbReference type="Google" id="ProtNLM"/>
    </source>
</evidence>
<dbReference type="GO" id="GO:0005829">
    <property type="term" value="C:cytosol"/>
    <property type="evidence" value="ECO:0007669"/>
    <property type="project" value="TreeGrafter"/>
</dbReference>
<dbReference type="AlphaFoldDB" id="A0A8T2RTH7"/>
<evidence type="ECO:0000313" key="3">
    <source>
        <dbReference type="EMBL" id="KAH7298743.1"/>
    </source>
</evidence>
<keyword evidence="2" id="KW-0808">Transferase</keyword>
<dbReference type="SUPFAM" id="SSF47648">
    <property type="entry name" value="Nucleoside phosphorylase/phosphoribosyltransferase N-terminal domain"/>
    <property type="match status" value="1"/>
</dbReference>
<dbReference type="Proteomes" id="UP000825935">
    <property type="component" value="Chromosome 25"/>
</dbReference>
<evidence type="ECO:0000256" key="1">
    <source>
        <dbReference type="ARBA" id="ARBA00022676"/>
    </source>
</evidence>
<dbReference type="Gene3D" id="3.40.1030.10">
    <property type="entry name" value="Nucleoside phosphorylase/phosphoribosyltransferase catalytic domain"/>
    <property type="match status" value="1"/>
</dbReference>
<protein>
    <recommendedName>
        <fullName evidence="5">Anthranilate phosphoribosyltransferase</fullName>
    </recommendedName>
</protein>
<name>A0A8T2RTH7_CERRI</name>
<evidence type="ECO:0000256" key="2">
    <source>
        <dbReference type="ARBA" id="ARBA00022679"/>
    </source>
</evidence>
<dbReference type="SUPFAM" id="SSF52418">
    <property type="entry name" value="Nucleoside phosphorylase/phosphoribosyltransferase catalytic domain"/>
    <property type="match status" value="1"/>
</dbReference>
<sequence length="583" mass="63270">MAALVPSPAPAQAARTGHNALPHRIASGVKFNSAAIAIKQIASDRKLHLHCRKAALSDLPSSPSSSLEFALPRSSQVKPNALVLEAQARVCTGPTQTRPLDEDKAFEVLRTILQSARGEISDVVCGAQLGAFFAAMTIRANSFPSKTQWSDGETKAMKHFWPFLLQVLPADVLFIADPESTLMEGLNSGGDVFTGRGSAEMRLVGALREVLHGSHLGFEEVVGLLRDILPLDQNGDGSNNVSEALIAAFLIGQRMNGETDRELKAYCLAFDDEIGQLPIADVASLTHYGEPYDGNTRFFRSTLFAAAVRASYGEACLLHGVESMPPKMGVTEERMLKSMGAFTGLHPIAAAKMIEDETVGFAYVSQREARPALYSLLHVREHIKKRPPLATTEKVQQFVKATGREAMVAGFYHEGYRDPLLMLMRRRGASAGLVVKGEEGGLSLTMKEPVTGASVKGFPLNYCAGFRPSISMETDTDGFTRQMFTLEMKPMEYGFQSSPTPRVDRSVEKNVQLGLAALRGEKGPAYDRIVFNAAVVDHLLGCEGASDLMACIERAKEAVDSGRALERLMNYVRISCLWAGEGM</sequence>
<dbReference type="OMA" id="NRLMNYI"/>
<dbReference type="InterPro" id="IPR035902">
    <property type="entry name" value="Nuc_phospho_transferase"/>
</dbReference>
<comment type="caution">
    <text evidence="3">The sequence shown here is derived from an EMBL/GenBank/DDBJ whole genome shotgun (WGS) entry which is preliminary data.</text>
</comment>
<dbReference type="GO" id="GO:0003921">
    <property type="term" value="F:GMP synthase activity"/>
    <property type="evidence" value="ECO:0007669"/>
    <property type="project" value="TreeGrafter"/>
</dbReference>
<reference evidence="3" key="1">
    <citation type="submission" date="2021-08" db="EMBL/GenBank/DDBJ databases">
        <title>WGS assembly of Ceratopteris richardii.</title>
        <authorList>
            <person name="Marchant D.B."/>
            <person name="Chen G."/>
            <person name="Jenkins J."/>
            <person name="Shu S."/>
            <person name="Leebens-Mack J."/>
            <person name="Grimwood J."/>
            <person name="Schmutz J."/>
            <person name="Soltis P."/>
            <person name="Soltis D."/>
            <person name="Chen Z.-H."/>
        </authorList>
    </citation>
    <scope>NUCLEOTIDE SEQUENCE</scope>
    <source>
        <strain evidence="3">Whitten #5841</strain>
        <tissue evidence="3">Leaf</tissue>
    </source>
</reference>
<dbReference type="InterPro" id="IPR036320">
    <property type="entry name" value="Glycosyl_Trfase_fam3_N_dom_sf"/>
</dbReference>
<dbReference type="EMBL" id="CM035430">
    <property type="protein sequence ID" value="KAH7298743.1"/>
    <property type="molecule type" value="Genomic_DNA"/>
</dbReference>
<gene>
    <name evidence="3" type="ORF">KP509_25G057500</name>
</gene>
<dbReference type="PANTHER" id="PTHR11922">
    <property type="entry name" value="GMP SYNTHASE-RELATED"/>
    <property type="match status" value="1"/>
</dbReference>
<accession>A0A8T2RTH7</accession>
<proteinExistence type="predicted"/>
<keyword evidence="4" id="KW-1185">Reference proteome</keyword>